<comment type="pathway">
    <text evidence="2">Secondary metabolite biosynthesis.</text>
</comment>
<dbReference type="PRINTS" id="PR00463">
    <property type="entry name" value="EP450I"/>
</dbReference>
<evidence type="ECO:0000256" key="2">
    <source>
        <dbReference type="ARBA" id="ARBA00005179"/>
    </source>
</evidence>
<dbReference type="GO" id="GO:0016705">
    <property type="term" value="F:oxidoreductase activity, acting on paired donors, with incorporation or reduction of molecular oxygen"/>
    <property type="evidence" value="ECO:0007669"/>
    <property type="project" value="InterPro"/>
</dbReference>
<organism evidence="11 12">
    <name type="scientific">Roridomyces roridus</name>
    <dbReference type="NCBI Taxonomy" id="1738132"/>
    <lineage>
        <taxon>Eukaryota</taxon>
        <taxon>Fungi</taxon>
        <taxon>Dikarya</taxon>
        <taxon>Basidiomycota</taxon>
        <taxon>Agaricomycotina</taxon>
        <taxon>Agaricomycetes</taxon>
        <taxon>Agaricomycetidae</taxon>
        <taxon>Agaricales</taxon>
        <taxon>Marasmiineae</taxon>
        <taxon>Mycenaceae</taxon>
        <taxon>Roridomyces</taxon>
    </lineage>
</organism>
<dbReference type="InterPro" id="IPR036396">
    <property type="entry name" value="Cyt_P450_sf"/>
</dbReference>
<dbReference type="InterPro" id="IPR002401">
    <property type="entry name" value="Cyt_P450_E_grp-I"/>
</dbReference>
<dbReference type="GO" id="GO:0004497">
    <property type="term" value="F:monooxygenase activity"/>
    <property type="evidence" value="ECO:0007669"/>
    <property type="project" value="UniProtKB-KW"/>
</dbReference>
<accession>A0AAD7CKZ8</accession>
<dbReference type="AlphaFoldDB" id="A0AAD7CKZ8"/>
<proteinExistence type="inferred from homology"/>
<evidence type="ECO:0000256" key="10">
    <source>
        <dbReference type="RuleBase" id="RU000461"/>
    </source>
</evidence>
<evidence type="ECO:0000256" key="9">
    <source>
        <dbReference type="PIRSR" id="PIRSR602401-1"/>
    </source>
</evidence>
<dbReference type="PROSITE" id="PS00086">
    <property type="entry name" value="CYTOCHROME_P450"/>
    <property type="match status" value="1"/>
</dbReference>
<dbReference type="SUPFAM" id="SSF48264">
    <property type="entry name" value="Cytochrome P450"/>
    <property type="match status" value="1"/>
</dbReference>
<name>A0AAD7CKZ8_9AGAR</name>
<keyword evidence="6 10" id="KW-0560">Oxidoreductase</keyword>
<comment type="caution">
    <text evidence="11">The sequence shown here is derived from an EMBL/GenBank/DDBJ whole genome shotgun (WGS) entry which is preliminary data.</text>
</comment>
<dbReference type="InterPro" id="IPR017972">
    <property type="entry name" value="Cyt_P450_CS"/>
</dbReference>
<dbReference type="Proteomes" id="UP001221142">
    <property type="component" value="Unassembled WGS sequence"/>
</dbReference>
<evidence type="ECO:0000256" key="1">
    <source>
        <dbReference type="ARBA" id="ARBA00001971"/>
    </source>
</evidence>
<evidence type="ECO:0000256" key="7">
    <source>
        <dbReference type="ARBA" id="ARBA00023004"/>
    </source>
</evidence>
<dbReference type="CDD" id="cd11065">
    <property type="entry name" value="CYP64-like"/>
    <property type="match status" value="1"/>
</dbReference>
<evidence type="ECO:0000256" key="5">
    <source>
        <dbReference type="ARBA" id="ARBA00022723"/>
    </source>
</evidence>
<dbReference type="GO" id="GO:0020037">
    <property type="term" value="F:heme binding"/>
    <property type="evidence" value="ECO:0007669"/>
    <property type="project" value="InterPro"/>
</dbReference>
<keyword evidence="7 9" id="KW-0408">Iron</keyword>
<dbReference type="EMBL" id="JARKIF010000001">
    <property type="protein sequence ID" value="KAJ7651122.1"/>
    <property type="molecule type" value="Genomic_DNA"/>
</dbReference>
<dbReference type="PANTHER" id="PTHR46300">
    <property type="entry name" value="P450, PUTATIVE (EUROFUNG)-RELATED-RELATED"/>
    <property type="match status" value="1"/>
</dbReference>
<keyword evidence="8 10" id="KW-0503">Monooxygenase</keyword>
<evidence type="ECO:0000256" key="8">
    <source>
        <dbReference type="ARBA" id="ARBA00023033"/>
    </source>
</evidence>
<evidence type="ECO:0000313" key="12">
    <source>
        <dbReference type="Proteomes" id="UP001221142"/>
    </source>
</evidence>
<keyword evidence="4 9" id="KW-0349">Heme</keyword>
<dbReference type="GO" id="GO:0005506">
    <property type="term" value="F:iron ion binding"/>
    <property type="evidence" value="ECO:0007669"/>
    <property type="project" value="InterPro"/>
</dbReference>
<evidence type="ECO:0000256" key="4">
    <source>
        <dbReference type="ARBA" id="ARBA00022617"/>
    </source>
</evidence>
<evidence type="ECO:0000256" key="3">
    <source>
        <dbReference type="ARBA" id="ARBA00010617"/>
    </source>
</evidence>
<dbReference type="InterPro" id="IPR001128">
    <property type="entry name" value="Cyt_P450"/>
</dbReference>
<sequence>MSALRILPPNGLATLSALTALLSPLPPGPKGLFLIGNIFDVPRQSPWLTFREWGRKWGDITSITVFGQTMIILNSVKVAEDLLDLKGANFSVRPVIQMGGEMVGFRDTISLKQDGNPLRQERRLFHQLFGSNKAVERFIAKLLQFLLQNPGQLKTEQPRTTGAIVLRIAFGYEVKEGKDEFIEMFDTRNAIFSRSTHPTAFLVNLLPILRYWPEWLPGGGFRTLAKKWAKDLQVTLDAPLEYVKQEMAAGTAERSFTSTLLEERTGQDELITWAASAVQAGGSSTTATQLESFFLAMTLYPEVQAEAQEEIDRVVGNGRLPDISDRANMPYMTAFCRELLRWHTVVPTGIPHRTREDYIYERDGHPAYLIPKGALVFPNLWFALSLFRHMSHDPDVYPDPMTFNPNRFIETDTKKSEQDPARICFGYGRRVCPGKLLADASLFLVCSMVLSVFNIRKASKDGVDIEPVLGQTTGTVSQPLPFGCTLEARSEHAIALIQGSSGHGAESGLTG</sequence>
<feature type="binding site" description="axial binding residue" evidence="9">
    <location>
        <position position="432"/>
    </location>
    <ligand>
        <name>heme</name>
        <dbReference type="ChEBI" id="CHEBI:30413"/>
    </ligand>
    <ligandPart>
        <name>Fe</name>
        <dbReference type="ChEBI" id="CHEBI:18248"/>
    </ligandPart>
</feature>
<reference evidence="11" key="1">
    <citation type="submission" date="2023-03" db="EMBL/GenBank/DDBJ databases">
        <title>Massive genome expansion in bonnet fungi (Mycena s.s.) driven by repeated elements and novel gene families across ecological guilds.</title>
        <authorList>
            <consortium name="Lawrence Berkeley National Laboratory"/>
            <person name="Harder C.B."/>
            <person name="Miyauchi S."/>
            <person name="Viragh M."/>
            <person name="Kuo A."/>
            <person name="Thoen E."/>
            <person name="Andreopoulos B."/>
            <person name="Lu D."/>
            <person name="Skrede I."/>
            <person name="Drula E."/>
            <person name="Henrissat B."/>
            <person name="Morin E."/>
            <person name="Kohler A."/>
            <person name="Barry K."/>
            <person name="LaButti K."/>
            <person name="Morin E."/>
            <person name="Salamov A."/>
            <person name="Lipzen A."/>
            <person name="Mereny Z."/>
            <person name="Hegedus B."/>
            <person name="Baldrian P."/>
            <person name="Stursova M."/>
            <person name="Weitz H."/>
            <person name="Taylor A."/>
            <person name="Grigoriev I.V."/>
            <person name="Nagy L.G."/>
            <person name="Martin F."/>
            <person name="Kauserud H."/>
        </authorList>
    </citation>
    <scope>NUCLEOTIDE SEQUENCE</scope>
    <source>
        <strain evidence="11">9284</strain>
    </source>
</reference>
<comment type="cofactor">
    <cofactor evidence="1 9">
        <name>heme</name>
        <dbReference type="ChEBI" id="CHEBI:30413"/>
    </cofactor>
</comment>
<keyword evidence="5 9" id="KW-0479">Metal-binding</keyword>
<dbReference type="InterPro" id="IPR050364">
    <property type="entry name" value="Cytochrome_P450_fung"/>
</dbReference>
<dbReference type="Pfam" id="PF00067">
    <property type="entry name" value="p450"/>
    <property type="match status" value="1"/>
</dbReference>
<keyword evidence="12" id="KW-1185">Reference proteome</keyword>
<protein>
    <submittedName>
        <fullName evidence="11">Cytochrome P450</fullName>
    </submittedName>
</protein>
<dbReference type="PANTHER" id="PTHR46300:SF7">
    <property type="entry name" value="P450, PUTATIVE (EUROFUNG)-RELATED"/>
    <property type="match status" value="1"/>
</dbReference>
<evidence type="ECO:0000256" key="6">
    <source>
        <dbReference type="ARBA" id="ARBA00023002"/>
    </source>
</evidence>
<gene>
    <name evidence="11" type="ORF">FB45DRAFT_974622</name>
</gene>
<dbReference type="Gene3D" id="1.10.630.10">
    <property type="entry name" value="Cytochrome P450"/>
    <property type="match status" value="1"/>
</dbReference>
<comment type="similarity">
    <text evidence="3 10">Belongs to the cytochrome P450 family.</text>
</comment>
<evidence type="ECO:0000313" key="11">
    <source>
        <dbReference type="EMBL" id="KAJ7651122.1"/>
    </source>
</evidence>